<dbReference type="Proteomes" id="UP000678513">
    <property type="component" value="Chromosome"/>
</dbReference>
<evidence type="ECO:0000313" key="4">
    <source>
        <dbReference type="Proteomes" id="UP000678513"/>
    </source>
</evidence>
<gene>
    <name evidence="3" type="ORF">J5A65_00445</name>
</gene>
<feature type="signal peptide" evidence="2">
    <location>
        <begin position="1"/>
        <end position="23"/>
    </location>
</feature>
<feature type="region of interest" description="Disordered" evidence="1">
    <location>
        <begin position="25"/>
        <end position="68"/>
    </location>
</feature>
<dbReference type="RefSeq" id="WP_212323914.1">
    <property type="nucleotide sequence ID" value="NZ_CP072384.1"/>
</dbReference>
<evidence type="ECO:0000256" key="2">
    <source>
        <dbReference type="SAM" id="SignalP"/>
    </source>
</evidence>
<accession>A0ABX7Y614</accession>
<dbReference type="EMBL" id="CP072384">
    <property type="protein sequence ID" value="QUC08261.1"/>
    <property type="molecule type" value="Genomic_DNA"/>
</dbReference>
<name>A0ABX7Y614_9ACTN</name>
<organism evidence="3 4">
    <name type="scientific">Arachnia rubra</name>
    <dbReference type="NCBI Taxonomy" id="1547448"/>
    <lineage>
        <taxon>Bacteria</taxon>
        <taxon>Bacillati</taxon>
        <taxon>Actinomycetota</taxon>
        <taxon>Actinomycetes</taxon>
        <taxon>Propionibacteriales</taxon>
        <taxon>Propionibacteriaceae</taxon>
        <taxon>Arachnia</taxon>
    </lineage>
</organism>
<proteinExistence type="predicted"/>
<reference evidence="3 4" key="1">
    <citation type="submission" date="2021-03" db="EMBL/GenBank/DDBJ databases">
        <title>Human Oral Microbial Genomes.</title>
        <authorList>
            <person name="Johnston C.D."/>
            <person name="Chen T."/>
            <person name="Dewhirst F.E."/>
        </authorList>
    </citation>
    <scope>NUCLEOTIDE SEQUENCE [LARGE SCALE GENOMIC DNA]</scope>
    <source>
        <strain evidence="3 4">DSMZ 100122</strain>
    </source>
</reference>
<evidence type="ECO:0000313" key="3">
    <source>
        <dbReference type="EMBL" id="QUC08261.1"/>
    </source>
</evidence>
<evidence type="ECO:0000256" key="1">
    <source>
        <dbReference type="SAM" id="MobiDB-lite"/>
    </source>
</evidence>
<protein>
    <recommendedName>
        <fullName evidence="5">Secreted protein</fullName>
    </recommendedName>
</protein>
<keyword evidence="2" id="KW-0732">Signal</keyword>
<keyword evidence="4" id="KW-1185">Reference proteome</keyword>
<evidence type="ECO:0008006" key="5">
    <source>
        <dbReference type="Google" id="ProtNLM"/>
    </source>
</evidence>
<sequence>MAHDKLVLSQFLCALLMSELAEAPLAAAQPTKHQSSAVADEETHQNRGCHQQGGSHSNGRRKEDAKEN</sequence>
<feature type="chain" id="PRO_5046130565" description="Secreted protein" evidence="2">
    <location>
        <begin position="24"/>
        <end position="68"/>
    </location>
</feature>
<feature type="compositionally biased region" description="Polar residues" evidence="1">
    <location>
        <begin position="46"/>
        <end position="57"/>
    </location>
</feature>